<name>A0A9D4VWN1_PEA</name>
<feature type="region of interest" description="Disordered" evidence="1">
    <location>
        <begin position="21"/>
        <end position="43"/>
    </location>
</feature>
<sequence length="366" mass="40800">MSCITGTAAVVTIPAAAPLQQQQSQRQPAQYQQQQQPGNRLAYQQRQRMMDRRFDTLPISYAQLLSSLQQLQLVQLRTLAPPIGRLPVGYDANARCSFHSGAPGHDIENCKAFKHVADVFPGCGKDCLDCATQSGGCWKLQQGIQALLDKGILQVEGLSVQESAEGVEEEGFEDATDEFADVVPTGSVIHDVIELDSDVSDVCTSTPQTRRNDSLCTTPDPIDNGSAMSRFDFENPIFQAEEEGDEDCELPEELTRLLKQEERVIQPHQESVEVINLGTEDAKREIKIGAALEDNMKKGLIELLQEYVDIFAWSYQDMPGLDTNIVVHRLPLKEVCPPVKQKLRRTRPEMAVKIKEEVQSSWMQGF</sequence>
<dbReference type="AlphaFoldDB" id="A0A9D4VWN1"/>
<keyword evidence="3" id="KW-1185">Reference proteome</keyword>
<dbReference type="Gramene" id="Psat07G0594100-T1">
    <property type="protein sequence ID" value="KAI5390842.1"/>
    <property type="gene ID" value="KIW84_075941"/>
</dbReference>
<dbReference type="EMBL" id="JAMSHJ010000007">
    <property type="protein sequence ID" value="KAI5390842.1"/>
    <property type="molecule type" value="Genomic_DNA"/>
</dbReference>
<protein>
    <recommendedName>
        <fullName evidence="4">Gag-pol polyprotein</fullName>
    </recommendedName>
</protein>
<dbReference type="Proteomes" id="UP001058974">
    <property type="component" value="Chromosome 7"/>
</dbReference>
<accession>A0A9D4VWN1</accession>
<reference evidence="2 3" key="1">
    <citation type="journal article" date="2022" name="Nat. Genet.">
        <title>Improved pea reference genome and pan-genome highlight genomic features and evolutionary characteristics.</title>
        <authorList>
            <person name="Yang T."/>
            <person name="Liu R."/>
            <person name="Luo Y."/>
            <person name="Hu S."/>
            <person name="Wang D."/>
            <person name="Wang C."/>
            <person name="Pandey M.K."/>
            <person name="Ge S."/>
            <person name="Xu Q."/>
            <person name="Li N."/>
            <person name="Li G."/>
            <person name="Huang Y."/>
            <person name="Saxena R.K."/>
            <person name="Ji Y."/>
            <person name="Li M."/>
            <person name="Yan X."/>
            <person name="He Y."/>
            <person name="Liu Y."/>
            <person name="Wang X."/>
            <person name="Xiang C."/>
            <person name="Varshney R.K."/>
            <person name="Ding H."/>
            <person name="Gao S."/>
            <person name="Zong X."/>
        </authorList>
    </citation>
    <scope>NUCLEOTIDE SEQUENCE [LARGE SCALE GENOMIC DNA]</scope>
    <source>
        <strain evidence="2 3">cv. Zhongwan 6</strain>
    </source>
</reference>
<evidence type="ECO:0000313" key="2">
    <source>
        <dbReference type="EMBL" id="KAI5390842.1"/>
    </source>
</evidence>
<feature type="region of interest" description="Disordered" evidence="1">
    <location>
        <begin position="206"/>
        <end position="227"/>
    </location>
</feature>
<gene>
    <name evidence="2" type="ORF">KIW84_075941</name>
</gene>
<proteinExistence type="predicted"/>
<feature type="compositionally biased region" description="Low complexity" evidence="1">
    <location>
        <begin position="21"/>
        <end position="37"/>
    </location>
</feature>
<comment type="caution">
    <text evidence="2">The sequence shown here is derived from an EMBL/GenBank/DDBJ whole genome shotgun (WGS) entry which is preliminary data.</text>
</comment>
<evidence type="ECO:0000313" key="3">
    <source>
        <dbReference type="Proteomes" id="UP001058974"/>
    </source>
</evidence>
<organism evidence="2 3">
    <name type="scientific">Pisum sativum</name>
    <name type="common">Garden pea</name>
    <name type="synonym">Lathyrus oleraceus</name>
    <dbReference type="NCBI Taxonomy" id="3888"/>
    <lineage>
        <taxon>Eukaryota</taxon>
        <taxon>Viridiplantae</taxon>
        <taxon>Streptophyta</taxon>
        <taxon>Embryophyta</taxon>
        <taxon>Tracheophyta</taxon>
        <taxon>Spermatophyta</taxon>
        <taxon>Magnoliopsida</taxon>
        <taxon>eudicotyledons</taxon>
        <taxon>Gunneridae</taxon>
        <taxon>Pentapetalae</taxon>
        <taxon>rosids</taxon>
        <taxon>fabids</taxon>
        <taxon>Fabales</taxon>
        <taxon>Fabaceae</taxon>
        <taxon>Papilionoideae</taxon>
        <taxon>50 kb inversion clade</taxon>
        <taxon>NPAAA clade</taxon>
        <taxon>Hologalegina</taxon>
        <taxon>IRL clade</taxon>
        <taxon>Fabeae</taxon>
        <taxon>Lathyrus</taxon>
    </lineage>
</organism>
<evidence type="ECO:0008006" key="4">
    <source>
        <dbReference type="Google" id="ProtNLM"/>
    </source>
</evidence>
<feature type="compositionally biased region" description="Polar residues" evidence="1">
    <location>
        <begin position="206"/>
        <end position="217"/>
    </location>
</feature>
<evidence type="ECO:0000256" key="1">
    <source>
        <dbReference type="SAM" id="MobiDB-lite"/>
    </source>
</evidence>
<dbReference type="PANTHER" id="PTHR32108">
    <property type="entry name" value="DNA-DIRECTED RNA POLYMERASE SUBUNIT ALPHA"/>
    <property type="match status" value="1"/>
</dbReference>